<evidence type="ECO:0000256" key="2">
    <source>
        <dbReference type="ARBA" id="ARBA00022490"/>
    </source>
</evidence>
<reference evidence="9 10" key="1">
    <citation type="submission" date="2019-02" db="EMBL/GenBank/DDBJ databases">
        <title>Deep-cultivation of Planctomycetes and their phenomic and genomic characterization uncovers novel biology.</title>
        <authorList>
            <person name="Wiegand S."/>
            <person name="Jogler M."/>
            <person name="Boedeker C."/>
            <person name="Pinto D."/>
            <person name="Vollmers J."/>
            <person name="Rivas-Marin E."/>
            <person name="Kohn T."/>
            <person name="Peeters S.H."/>
            <person name="Heuer A."/>
            <person name="Rast P."/>
            <person name="Oberbeckmann S."/>
            <person name="Bunk B."/>
            <person name="Jeske O."/>
            <person name="Meyerdierks A."/>
            <person name="Storesund J.E."/>
            <person name="Kallscheuer N."/>
            <person name="Luecker S."/>
            <person name="Lage O.M."/>
            <person name="Pohl T."/>
            <person name="Merkel B.J."/>
            <person name="Hornburger P."/>
            <person name="Mueller R.-W."/>
            <person name="Bruemmer F."/>
            <person name="Labrenz M."/>
            <person name="Spormann A.M."/>
            <person name="Op Den Camp H."/>
            <person name="Overmann J."/>
            <person name="Amann R."/>
            <person name="Jetten M.S.M."/>
            <person name="Mascher T."/>
            <person name="Medema M.H."/>
            <person name="Devos D.P."/>
            <person name="Kaster A.-K."/>
            <person name="Ovreas L."/>
            <person name="Rohde M."/>
            <person name="Galperin M.Y."/>
            <person name="Jogler C."/>
        </authorList>
    </citation>
    <scope>NUCLEOTIDE SEQUENCE [LARGE SCALE GENOMIC DNA]</scope>
    <source>
        <strain evidence="9 10">V7</strain>
    </source>
</reference>
<dbReference type="SUPFAM" id="SSF75625">
    <property type="entry name" value="YebC-like"/>
    <property type="match status" value="1"/>
</dbReference>
<feature type="domain" description="TACO1/YebC-like second and third" evidence="7">
    <location>
        <begin position="82"/>
        <end position="237"/>
    </location>
</feature>
<dbReference type="PANTHER" id="PTHR12532:SF6">
    <property type="entry name" value="TRANSCRIPTIONAL REGULATORY PROTEIN YEBC-RELATED"/>
    <property type="match status" value="1"/>
</dbReference>
<comment type="subcellular location">
    <subcellularLocation>
        <location evidence="6">Cytoplasm</location>
    </subcellularLocation>
</comment>
<dbReference type="Proteomes" id="UP000316476">
    <property type="component" value="Unassembled WGS sequence"/>
</dbReference>
<dbReference type="InterPro" id="IPR017856">
    <property type="entry name" value="Integrase-like_N"/>
</dbReference>
<dbReference type="InterPro" id="IPR048300">
    <property type="entry name" value="TACO1_YebC-like_2nd/3rd_dom"/>
</dbReference>
<dbReference type="GO" id="GO:0006355">
    <property type="term" value="P:regulation of DNA-templated transcription"/>
    <property type="evidence" value="ECO:0007669"/>
    <property type="project" value="UniProtKB-UniRule"/>
</dbReference>
<evidence type="ECO:0000256" key="4">
    <source>
        <dbReference type="ARBA" id="ARBA00023125"/>
    </source>
</evidence>
<evidence type="ECO:0000259" key="8">
    <source>
        <dbReference type="Pfam" id="PF20772"/>
    </source>
</evidence>
<dbReference type="Pfam" id="PF20772">
    <property type="entry name" value="TACO1_YebC_N"/>
    <property type="match status" value="1"/>
</dbReference>
<evidence type="ECO:0000313" key="9">
    <source>
        <dbReference type="EMBL" id="TWU61805.1"/>
    </source>
</evidence>
<dbReference type="Gene3D" id="3.30.70.980">
    <property type="match status" value="2"/>
</dbReference>
<dbReference type="PANTHER" id="PTHR12532">
    <property type="entry name" value="TRANSLATIONAL ACTIVATOR OF CYTOCHROME C OXIDASE 1"/>
    <property type="match status" value="1"/>
</dbReference>
<dbReference type="NCBIfam" id="NF001030">
    <property type="entry name" value="PRK00110.1"/>
    <property type="match status" value="1"/>
</dbReference>
<evidence type="ECO:0000256" key="3">
    <source>
        <dbReference type="ARBA" id="ARBA00023015"/>
    </source>
</evidence>
<keyword evidence="2 6" id="KW-0963">Cytoplasm</keyword>
<feature type="domain" description="TACO1/YebC-like N-terminal" evidence="8">
    <location>
        <begin position="5"/>
        <end position="76"/>
    </location>
</feature>
<keyword evidence="5 6" id="KW-0804">Transcription</keyword>
<evidence type="ECO:0000256" key="1">
    <source>
        <dbReference type="ARBA" id="ARBA00008724"/>
    </source>
</evidence>
<evidence type="ECO:0000259" key="7">
    <source>
        <dbReference type="Pfam" id="PF01709"/>
    </source>
</evidence>
<name>A0A5C6FHU1_9PLAN</name>
<dbReference type="NCBIfam" id="TIGR01033">
    <property type="entry name" value="YebC/PmpR family DNA-binding transcriptional regulator"/>
    <property type="match status" value="1"/>
</dbReference>
<keyword evidence="3 6" id="KW-0805">Transcription regulation</keyword>
<dbReference type="GO" id="GO:0003677">
    <property type="term" value="F:DNA binding"/>
    <property type="evidence" value="ECO:0007669"/>
    <property type="project" value="UniProtKB-UniRule"/>
</dbReference>
<evidence type="ECO:0000313" key="10">
    <source>
        <dbReference type="Proteomes" id="UP000316476"/>
    </source>
</evidence>
<sequence length="249" mass="27048">MAGHSKWANIQHRKGRVDAARGKMWSKLSKAIIMAAKSGGGDPTANFRLRKAIDDAKAVSMPKDNIERAIKRGTGELDGGDMEEILYEGYGPGGVAVMCEAMTDNRNRTAPEMKQLFSKFGGNLGNSGCVSYLFDRKGVVVFDDGVDEEQVTMIAMEHGGEDIDHNDDGKLQVTCTPDAFDGLVEAFTDAELAIDYSEVSQVPQTTVDLESDMARKVLSLLQALDDHDDVQNVSTNLNITDEALLEEDA</sequence>
<dbReference type="EMBL" id="SJPZ01000002">
    <property type="protein sequence ID" value="TWU61805.1"/>
    <property type="molecule type" value="Genomic_DNA"/>
</dbReference>
<dbReference type="Gene3D" id="1.10.10.200">
    <property type="match status" value="1"/>
</dbReference>
<proteinExistence type="inferred from homology"/>
<dbReference type="InterPro" id="IPR049083">
    <property type="entry name" value="TACO1_YebC_N"/>
</dbReference>
<evidence type="ECO:0000256" key="5">
    <source>
        <dbReference type="ARBA" id="ARBA00023163"/>
    </source>
</evidence>
<organism evidence="9 10">
    <name type="scientific">Crateriforma conspicua</name>
    <dbReference type="NCBI Taxonomy" id="2527996"/>
    <lineage>
        <taxon>Bacteria</taxon>
        <taxon>Pseudomonadati</taxon>
        <taxon>Planctomycetota</taxon>
        <taxon>Planctomycetia</taxon>
        <taxon>Planctomycetales</taxon>
        <taxon>Planctomycetaceae</taxon>
        <taxon>Crateriforma</taxon>
    </lineage>
</organism>
<dbReference type="InterPro" id="IPR029072">
    <property type="entry name" value="YebC-like"/>
</dbReference>
<dbReference type="OrthoDB" id="9781053at2"/>
<dbReference type="GO" id="GO:0005829">
    <property type="term" value="C:cytosol"/>
    <property type="evidence" value="ECO:0007669"/>
    <property type="project" value="TreeGrafter"/>
</dbReference>
<evidence type="ECO:0000256" key="6">
    <source>
        <dbReference type="HAMAP-Rule" id="MF_00693"/>
    </source>
</evidence>
<gene>
    <name evidence="9" type="primary">pmpR</name>
    <name evidence="9" type="ORF">V7x_34940</name>
</gene>
<keyword evidence="4 6" id="KW-0238">DNA-binding</keyword>
<dbReference type="InterPro" id="IPR002876">
    <property type="entry name" value="Transcrip_reg_TACO1-like"/>
</dbReference>
<dbReference type="Pfam" id="PF01709">
    <property type="entry name" value="Transcrip_reg"/>
    <property type="match status" value="1"/>
</dbReference>
<comment type="similarity">
    <text evidence="1 6">Belongs to the TACO1 family.</text>
</comment>
<dbReference type="AlphaFoldDB" id="A0A5C6FHU1"/>
<dbReference type="FunFam" id="1.10.10.200:FF:000002">
    <property type="entry name" value="Probable transcriptional regulatory protein CLM62_37755"/>
    <property type="match status" value="1"/>
</dbReference>
<dbReference type="HAMAP" id="MF_00693">
    <property type="entry name" value="Transcrip_reg_TACO1"/>
    <property type="match status" value="1"/>
</dbReference>
<protein>
    <recommendedName>
        <fullName evidence="6">Probable transcriptional regulatory protein V7x_34940</fullName>
    </recommendedName>
</protein>
<dbReference type="RefSeq" id="WP_146414595.1">
    <property type="nucleotide sequence ID" value="NZ_SJPZ01000002.1"/>
</dbReference>
<dbReference type="NCBIfam" id="NF009044">
    <property type="entry name" value="PRK12378.1"/>
    <property type="match status" value="1"/>
</dbReference>
<dbReference type="InterPro" id="IPR026564">
    <property type="entry name" value="Transcrip_reg_TACO1-like_dom3"/>
</dbReference>
<accession>A0A5C6FHU1</accession>
<comment type="caution">
    <text evidence="9">The sequence shown here is derived from an EMBL/GenBank/DDBJ whole genome shotgun (WGS) entry which is preliminary data.</text>
</comment>